<evidence type="ECO:0000313" key="4">
    <source>
        <dbReference type="Proteomes" id="UP000016924"/>
    </source>
</evidence>
<gene>
    <name evidence="3" type="ORF">W97_04700</name>
</gene>
<name>R7YU73_CONA1</name>
<dbReference type="eggNOG" id="KOG0591">
    <property type="taxonomic scope" value="Eukaryota"/>
</dbReference>
<dbReference type="RefSeq" id="XP_007780779.1">
    <property type="nucleotide sequence ID" value="XM_007782589.1"/>
</dbReference>
<feature type="domain" description="Protein kinase" evidence="2">
    <location>
        <begin position="158"/>
        <end position="497"/>
    </location>
</feature>
<evidence type="ECO:0000313" key="3">
    <source>
        <dbReference type="EMBL" id="EON65462.1"/>
    </source>
</evidence>
<dbReference type="Proteomes" id="UP000016924">
    <property type="component" value="Unassembled WGS sequence"/>
</dbReference>
<sequence>MSESQPDHESTIQEFLGFLRSAACEGALGSDPEAKPQFVPIDRITERVQDTKRLLKLLDALFRNREHDFYPEIVQKDFPRVFCTLLSIGRATFIENFIEDSLSDKLLPFREKPPQFPIATEGLDFWKSFEEKQWMFCPATFENSTPKLRFVEKLILPIIHKEKITEGGSAVIHKIQIHPAYNRLRPYSEDLVQRNLNHQVANTFVLKTYRTRDAKRYYDSEVYGFSKLNSGGRPEPTIIGFYGSFTQNDTFNVLLEYADVGNLEQYFQNPNISPPSKGEEIESFWSKLLDITRAIRCIHNVEQGDSVSPKIFQGWHQDIKPANILVMSNGQNSPYMYDFKLADLGLSHFRKHVPSEGDALDKDTCGTRTYGPPECWRADAFSARTPLRIQQKADIWSFACVLSEAAVWIVHGRHGLQEYRQRRKAETGLRSSFEDSDCFHNGERVLNAVKQTHESLETHIRLSDHITQAVWKSMIREMLVDVQSRPDAFQSYNKTRLILEDARGRGTTNRSGTSQVVVAVPPSTLPESPIDRRRSQLTPLHMKEVRRTLPPAGPAYQPAPTTREDRAQTCDPNCVPPNVLRGSDTWRPRLRSSQEMKSTLLISGQASRPRGGKTWAEDKDDQMCESPSDLDDISGLHPARFGCLEEADAEDVRSGQCRTKEGRVLVAEGPVTSPTTTQSPVDTLERPFSAIPGSFREAGPEDQIPKLSLDDAQKWKQSKKSKSKDAKQLPSTYWWNIIKGRDHAFLIDNSSSMRQHWSNVLSLLEVLAYIAKIADPDKLDLYFSMPGEPSKNKKCKTTTELVKAVESMRPNGPSSMKSDMNASIGSIIGNYQNKLDDRYSSKISWRRMSGSSVRPLSLCVLTDGVWQPNCSLDNTINSLVGMLKRFGLQGSQVGLQFVRFGNDEEGKTRLDHLDHLDRELGLKMDIIDTEPFDGCNIWKVFLGPINRWFDDDHPRSSKQQELDTRPANDDTRIRSASSP</sequence>
<feature type="region of interest" description="Disordered" evidence="1">
    <location>
        <begin position="549"/>
        <end position="576"/>
    </location>
</feature>
<dbReference type="GO" id="GO:0004674">
    <property type="term" value="F:protein serine/threonine kinase activity"/>
    <property type="evidence" value="ECO:0007669"/>
    <property type="project" value="UniProtKB-KW"/>
</dbReference>
<protein>
    <submittedName>
        <fullName evidence="3">Serine/threonine protein kinase</fullName>
    </submittedName>
</protein>
<dbReference type="InterPro" id="IPR011009">
    <property type="entry name" value="Kinase-like_dom_sf"/>
</dbReference>
<evidence type="ECO:0000259" key="2">
    <source>
        <dbReference type="PROSITE" id="PS50011"/>
    </source>
</evidence>
<dbReference type="STRING" id="1168221.R7YU73"/>
<dbReference type="SUPFAM" id="SSF56112">
    <property type="entry name" value="Protein kinase-like (PK-like)"/>
    <property type="match status" value="1"/>
</dbReference>
<dbReference type="GeneID" id="19902011"/>
<feature type="region of interest" description="Disordered" evidence="1">
    <location>
        <begin position="952"/>
        <end position="979"/>
    </location>
</feature>
<dbReference type="PANTHER" id="PTHR24359:SF1">
    <property type="entry name" value="INHIBITOR OF NUCLEAR FACTOR KAPPA-B KINASE EPSILON SUBUNIT HOMOLOG 1-RELATED"/>
    <property type="match status" value="1"/>
</dbReference>
<keyword evidence="3" id="KW-0418">Kinase</keyword>
<dbReference type="Pfam" id="PF00069">
    <property type="entry name" value="Pkinase"/>
    <property type="match status" value="1"/>
</dbReference>
<dbReference type="PROSITE" id="PS50011">
    <property type="entry name" value="PROTEIN_KINASE_DOM"/>
    <property type="match status" value="1"/>
</dbReference>
<keyword evidence="3" id="KW-0723">Serine/threonine-protein kinase</keyword>
<dbReference type="SMART" id="SM00220">
    <property type="entry name" value="S_TKc"/>
    <property type="match status" value="1"/>
</dbReference>
<proteinExistence type="predicted"/>
<evidence type="ECO:0000256" key="1">
    <source>
        <dbReference type="SAM" id="MobiDB-lite"/>
    </source>
</evidence>
<organism evidence="3 4">
    <name type="scientific">Coniosporium apollinis (strain CBS 100218)</name>
    <name type="common">Rock-inhabiting black yeast</name>
    <dbReference type="NCBI Taxonomy" id="1168221"/>
    <lineage>
        <taxon>Eukaryota</taxon>
        <taxon>Fungi</taxon>
        <taxon>Dikarya</taxon>
        <taxon>Ascomycota</taxon>
        <taxon>Pezizomycotina</taxon>
        <taxon>Dothideomycetes</taxon>
        <taxon>Dothideomycetes incertae sedis</taxon>
        <taxon>Coniosporium</taxon>
    </lineage>
</organism>
<dbReference type="InterPro" id="IPR000719">
    <property type="entry name" value="Prot_kinase_dom"/>
</dbReference>
<dbReference type="AlphaFoldDB" id="R7YU73"/>
<dbReference type="CDD" id="cd00180">
    <property type="entry name" value="PKc"/>
    <property type="match status" value="1"/>
</dbReference>
<dbReference type="GO" id="GO:0005524">
    <property type="term" value="F:ATP binding"/>
    <property type="evidence" value="ECO:0007669"/>
    <property type="project" value="InterPro"/>
</dbReference>
<dbReference type="PANTHER" id="PTHR24359">
    <property type="entry name" value="SERINE/THREONINE-PROTEIN KINASE SBK1"/>
    <property type="match status" value="1"/>
</dbReference>
<feature type="region of interest" description="Disordered" evidence="1">
    <location>
        <begin position="604"/>
        <end position="631"/>
    </location>
</feature>
<feature type="compositionally biased region" description="Basic and acidic residues" evidence="1">
    <location>
        <begin position="952"/>
        <end position="973"/>
    </location>
</feature>
<dbReference type="OrthoDB" id="5986190at2759"/>
<dbReference type="HOGENOM" id="CLU_005931_0_0_1"/>
<dbReference type="Gene3D" id="1.10.510.10">
    <property type="entry name" value="Transferase(Phosphotransferase) domain 1"/>
    <property type="match status" value="1"/>
</dbReference>
<feature type="compositionally biased region" description="Low complexity" evidence="1">
    <location>
        <begin position="670"/>
        <end position="682"/>
    </location>
</feature>
<dbReference type="OMA" id="QGWHQDI"/>
<accession>R7YU73</accession>
<feature type="region of interest" description="Disordered" evidence="1">
    <location>
        <begin position="670"/>
        <end position="706"/>
    </location>
</feature>
<dbReference type="EMBL" id="JH767574">
    <property type="protein sequence ID" value="EON65462.1"/>
    <property type="molecule type" value="Genomic_DNA"/>
</dbReference>
<reference evidence="4" key="1">
    <citation type="submission" date="2012-06" db="EMBL/GenBank/DDBJ databases">
        <title>The genome sequence of Coniosporium apollinis CBS 100218.</title>
        <authorList>
            <consortium name="The Broad Institute Genome Sequencing Platform"/>
            <person name="Cuomo C."/>
            <person name="Gorbushina A."/>
            <person name="Noack S."/>
            <person name="Walker B."/>
            <person name="Young S.K."/>
            <person name="Zeng Q."/>
            <person name="Gargeya S."/>
            <person name="Fitzgerald M."/>
            <person name="Haas B."/>
            <person name="Abouelleil A."/>
            <person name="Alvarado L."/>
            <person name="Arachchi H.M."/>
            <person name="Berlin A.M."/>
            <person name="Chapman S.B."/>
            <person name="Goldberg J."/>
            <person name="Griggs A."/>
            <person name="Gujja S."/>
            <person name="Hansen M."/>
            <person name="Howarth C."/>
            <person name="Imamovic A."/>
            <person name="Larimer J."/>
            <person name="McCowan C."/>
            <person name="Montmayeur A."/>
            <person name="Murphy C."/>
            <person name="Neiman D."/>
            <person name="Pearson M."/>
            <person name="Priest M."/>
            <person name="Roberts A."/>
            <person name="Saif S."/>
            <person name="Shea T."/>
            <person name="Sisk P."/>
            <person name="Sykes S."/>
            <person name="Wortman J."/>
            <person name="Nusbaum C."/>
            <person name="Birren B."/>
        </authorList>
    </citation>
    <scope>NUCLEOTIDE SEQUENCE [LARGE SCALE GENOMIC DNA]</scope>
    <source>
        <strain evidence="4">CBS 100218</strain>
    </source>
</reference>
<keyword evidence="3" id="KW-0808">Transferase</keyword>
<keyword evidence="4" id="KW-1185">Reference proteome</keyword>